<dbReference type="Proteomes" id="UP000322981">
    <property type="component" value="Unassembled WGS sequence"/>
</dbReference>
<evidence type="ECO:0000313" key="3">
    <source>
        <dbReference type="Proteomes" id="UP000322981"/>
    </source>
</evidence>
<dbReference type="OrthoDB" id="5297981at2"/>
<reference evidence="2 3" key="1">
    <citation type="submission" date="2019-09" db="EMBL/GenBank/DDBJ databases">
        <title>Whole-genome sequence of the purple sulfur bacterium Thiohalocapsa marina DSM 19078.</title>
        <authorList>
            <person name="Kyndt J.A."/>
            <person name="Meyer T.E."/>
        </authorList>
    </citation>
    <scope>NUCLEOTIDE SEQUENCE [LARGE SCALE GENOMIC DNA]</scope>
    <source>
        <strain evidence="2 3">DSM 19078</strain>
    </source>
</reference>
<dbReference type="InterPro" id="IPR014121">
    <property type="entry name" value="TraN_Ftype"/>
</dbReference>
<protein>
    <submittedName>
        <fullName evidence="2">Conjugal transfer mating pair stabilization protein TraN</fullName>
    </submittedName>
</protein>
<evidence type="ECO:0000313" key="2">
    <source>
        <dbReference type="EMBL" id="KAA6187916.1"/>
    </source>
</evidence>
<dbReference type="EMBL" id="VWXX01000001">
    <property type="protein sequence ID" value="KAA6187916.1"/>
    <property type="molecule type" value="Genomic_DNA"/>
</dbReference>
<feature type="compositionally biased region" description="Low complexity" evidence="1">
    <location>
        <begin position="907"/>
        <end position="921"/>
    </location>
</feature>
<proteinExistence type="predicted"/>
<comment type="caution">
    <text evidence="2">The sequence shown here is derived from an EMBL/GenBank/DDBJ whole genome shotgun (WGS) entry which is preliminary data.</text>
</comment>
<feature type="region of interest" description="Disordered" evidence="1">
    <location>
        <begin position="1"/>
        <end position="51"/>
    </location>
</feature>
<organism evidence="2 3">
    <name type="scientific">Thiohalocapsa marina</name>
    <dbReference type="NCBI Taxonomy" id="424902"/>
    <lineage>
        <taxon>Bacteria</taxon>
        <taxon>Pseudomonadati</taxon>
        <taxon>Pseudomonadota</taxon>
        <taxon>Gammaproteobacteria</taxon>
        <taxon>Chromatiales</taxon>
        <taxon>Chromatiaceae</taxon>
        <taxon>Thiohalocapsa</taxon>
    </lineage>
</organism>
<dbReference type="AlphaFoldDB" id="A0A5M8FVT8"/>
<feature type="compositionally biased region" description="Basic and acidic residues" evidence="1">
    <location>
        <begin position="922"/>
        <end position="932"/>
    </location>
</feature>
<accession>A0A5M8FVT8</accession>
<feature type="region of interest" description="Disordered" evidence="1">
    <location>
        <begin position="901"/>
        <end position="932"/>
    </location>
</feature>
<dbReference type="NCBIfam" id="NF011458">
    <property type="entry name" value="PRK14876.1"/>
    <property type="match status" value="1"/>
</dbReference>
<sequence>MPMSSARPPSAGASTAPIPDPARTTCTSSGAGRTAVRPSERESAPMPSQTRSAATRAVATLLCVTLAWTPWALVWGDALSEVGREGQAVGQAAAEAFVLPGFAGDTLFLEGSLEGGSLSTEELFPGASGASAEDFSALYGQEYGLGAQGRATQSSLLAGDAGQAAAFQTLYGAVGASGTDLTQDPVWSLTDAVIADMATLADSFADCEVTTDFRTDTRDVHLPEIETCQEVQQGGQCVIYHNYDLPPADHIVTATGGAVVSNCGRGCLEVRFDFPGAAHVGSCPSCAYLPGQTFGFVVNDSARIERIQVSVSPRATEFDTGCTWDCKVDQLYQAWSISFPGYSYADSSTGNFDGVNRPSVINLDTTALMQQGAQFSAANNYKFETDSGNWYVAQAPYSVSVRVDFTPLPLNDHGWDASEACINLAASVRDNALCDGGTTCLGVPPLNQDGCYEDVGVLVCPEDFVDSPVPWLSPFCREIQVVADCGGVHSGPMDCWTDPQGQLQCPDNPGDIANDCGPLEEDPTCGYLGATCVDGARDANGFCYVTEHRYDCGVSTTVPDFIRDSDMDCAGPVRCVGNDCLDLGFEQSDDFAEAAAALQAAQFVVSDANCVAVNQCQVFAGEAQACKQAVGGIVDCCETPDGISLTDYIQLILAVSKIDSAIMALDTGSAIRGGWELLRDPLVDSWEVVTEAFTSAANTLMGNTAAAVSDAAAELSLEAAKQALMRQSAQWTANVFGDAAANALFAVEGGGQAVVNGTLQAGNLQLGGLIGTTLAWAMTAYMIYSVAMILIQIIWTCEEEEFELGAKRELRSCHYVGSYCDSEVVGICIQKQKAFCCYNSPLARIINEQAYPQLGRSWGEAKQPDCRGLSLQELERLDWSQIDLSEWIALLTQAGQFPSPDDMDIDSLTGTGSTLNTGGRADAAERTEARTDGLDANAAAREAEEAVWEEVLLGLP</sequence>
<name>A0A5M8FVT8_9GAMM</name>
<evidence type="ECO:0000256" key="1">
    <source>
        <dbReference type="SAM" id="MobiDB-lite"/>
    </source>
</evidence>
<gene>
    <name evidence="2" type="primary">traN</name>
    <name evidence="2" type="ORF">F2Q65_01415</name>
</gene>
<dbReference type="Pfam" id="PF06986">
    <property type="entry name" value="F_T4SS_TraN"/>
    <property type="match status" value="2"/>
</dbReference>
<keyword evidence="3" id="KW-1185">Reference proteome</keyword>